<gene>
    <name evidence="8" type="ORF">HUG10_05710</name>
</gene>
<feature type="transmembrane region" description="Helical" evidence="6">
    <location>
        <begin position="289"/>
        <end position="312"/>
    </location>
</feature>
<organism evidence="8 9">
    <name type="scientific">Halorarum halophilum</name>
    <dbReference type="NCBI Taxonomy" id="2743090"/>
    <lineage>
        <taxon>Archaea</taxon>
        <taxon>Methanobacteriati</taxon>
        <taxon>Methanobacteriota</taxon>
        <taxon>Stenosarchaea group</taxon>
        <taxon>Halobacteria</taxon>
        <taxon>Halobacteriales</taxon>
        <taxon>Haloferacaceae</taxon>
        <taxon>Halorarum</taxon>
    </lineage>
</organism>
<dbReference type="OrthoDB" id="51659at2157"/>
<comment type="subcellular location">
    <subcellularLocation>
        <location evidence="1">Membrane</location>
        <topology evidence="1">Multi-pass membrane protein</topology>
    </subcellularLocation>
</comment>
<accession>A0A7D5GEK0</accession>
<dbReference type="Proteomes" id="UP000509750">
    <property type="component" value="Chromosome"/>
</dbReference>
<dbReference type="GO" id="GO:0016020">
    <property type="term" value="C:membrane"/>
    <property type="evidence" value="ECO:0007669"/>
    <property type="project" value="UniProtKB-SubCell"/>
</dbReference>
<feature type="region of interest" description="Disordered" evidence="5">
    <location>
        <begin position="1"/>
        <end position="28"/>
    </location>
</feature>
<protein>
    <submittedName>
        <fullName evidence="8">ABC transporter permease</fullName>
    </submittedName>
</protein>
<sequence>MGERPRPEPSARDAGADGGDGRGDAAGRDPRITIARRELASLRSEKTIVLALLIQLFVAAFSSFLVVGLVSLYDPGAGDGFTVETAVAGDDAEDLLAAVGEVDAMEGRLYPSTEAAADAFADRRVDAALLVTGTQQGRYEVRVLVPEGNVGTTVVVTQARQALRAFERAERGEREASLESRTLALPPRGDASPYFGFTYTVLVPLLLFLPVFIAGSVTVDSITEELDRGTLELLRVAPVTMTDIVEGKLLAAAGLAPLQAGLWLGLLAFNGTAIAPAGSAFETAIGVASLLALVAATAAVVASMGAALALLAPDRRSAQTVYSLGTLGLFGAAALSPVNPANVAARLAVGTVDAATFLAVGGLVVAGIVALAGARVAVGRYAA</sequence>
<feature type="transmembrane region" description="Helical" evidence="6">
    <location>
        <begin position="358"/>
        <end position="378"/>
    </location>
</feature>
<keyword evidence="3 6" id="KW-1133">Transmembrane helix</keyword>
<evidence type="ECO:0000256" key="2">
    <source>
        <dbReference type="ARBA" id="ARBA00022692"/>
    </source>
</evidence>
<evidence type="ECO:0000256" key="4">
    <source>
        <dbReference type="ARBA" id="ARBA00023136"/>
    </source>
</evidence>
<feature type="transmembrane region" description="Helical" evidence="6">
    <location>
        <begin position="47"/>
        <end position="73"/>
    </location>
</feature>
<dbReference type="AlphaFoldDB" id="A0A7D5GEK0"/>
<feature type="transmembrane region" description="Helical" evidence="6">
    <location>
        <begin position="194"/>
        <end position="219"/>
    </location>
</feature>
<feature type="domain" description="ABC-2 type transporter transmembrane" evidence="7">
    <location>
        <begin position="54"/>
        <end position="336"/>
    </location>
</feature>
<evidence type="ECO:0000313" key="8">
    <source>
        <dbReference type="EMBL" id="QLG27070.1"/>
    </source>
</evidence>
<keyword evidence="2 6" id="KW-0812">Transmembrane</keyword>
<evidence type="ECO:0000256" key="1">
    <source>
        <dbReference type="ARBA" id="ARBA00004141"/>
    </source>
</evidence>
<feature type="transmembrane region" description="Helical" evidence="6">
    <location>
        <begin position="321"/>
        <end position="338"/>
    </location>
</feature>
<reference evidence="8 9" key="1">
    <citation type="submission" date="2020-07" db="EMBL/GenBank/DDBJ databases">
        <title>Gai3-2, isolated from salt lake.</title>
        <authorList>
            <person name="Cui H."/>
            <person name="Shi X."/>
        </authorList>
    </citation>
    <scope>NUCLEOTIDE SEQUENCE [LARGE SCALE GENOMIC DNA]</scope>
    <source>
        <strain evidence="8 9">Gai3-2</strain>
    </source>
</reference>
<evidence type="ECO:0000256" key="5">
    <source>
        <dbReference type="SAM" id="MobiDB-lite"/>
    </source>
</evidence>
<feature type="transmembrane region" description="Helical" evidence="6">
    <location>
        <begin position="249"/>
        <end position="269"/>
    </location>
</feature>
<dbReference type="Pfam" id="PF12698">
    <property type="entry name" value="ABC2_membrane_3"/>
    <property type="match status" value="1"/>
</dbReference>
<name>A0A7D5GEK0_9EURY</name>
<dbReference type="EMBL" id="CP058529">
    <property type="protein sequence ID" value="QLG27070.1"/>
    <property type="molecule type" value="Genomic_DNA"/>
</dbReference>
<dbReference type="GO" id="GO:0140359">
    <property type="term" value="F:ABC-type transporter activity"/>
    <property type="evidence" value="ECO:0007669"/>
    <property type="project" value="InterPro"/>
</dbReference>
<evidence type="ECO:0000313" key="9">
    <source>
        <dbReference type="Proteomes" id="UP000509750"/>
    </source>
</evidence>
<dbReference type="KEGG" id="halg:HUG10_05710"/>
<evidence type="ECO:0000256" key="6">
    <source>
        <dbReference type="SAM" id="Phobius"/>
    </source>
</evidence>
<proteinExistence type="predicted"/>
<evidence type="ECO:0000259" key="7">
    <source>
        <dbReference type="Pfam" id="PF12698"/>
    </source>
</evidence>
<keyword evidence="4 6" id="KW-0472">Membrane</keyword>
<dbReference type="InterPro" id="IPR013525">
    <property type="entry name" value="ABC2_TM"/>
</dbReference>
<keyword evidence="9" id="KW-1185">Reference proteome</keyword>
<evidence type="ECO:0000256" key="3">
    <source>
        <dbReference type="ARBA" id="ARBA00022989"/>
    </source>
</evidence>